<evidence type="ECO:0000313" key="3">
    <source>
        <dbReference type="Proteomes" id="UP001056634"/>
    </source>
</evidence>
<feature type="compositionally biased region" description="Basic and acidic residues" evidence="1">
    <location>
        <begin position="79"/>
        <end position="91"/>
    </location>
</feature>
<dbReference type="Proteomes" id="UP001056634">
    <property type="component" value="Segment"/>
</dbReference>
<feature type="region of interest" description="Disordered" evidence="1">
    <location>
        <begin position="1"/>
        <end position="24"/>
    </location>
</feature>
<keyword evidence="3" id="KW-1185">Reference proteome</keyword>
<dbReference type="EMBL" id="ON529851">
    <property type="protein sequence ID" value="UTC28803.1"/>
    <property type="molecule type" value="Genomic_DNA"/>
</dbReference>
<organism evidence="2 3">
    <name type="scientific">Brevundimonas phage vB_BpoS-Marchewka</name>
    <dbReference type="NCBI Taxonomy" id="2948604"/>
    <lineage>
        <taxon>Viruses</taxon>
        <taxon>Duplodnaviria</taxon>
        <taxon>Heunggongvirae</taxon>
        <taxon>Uroviricota</taxon>
        <taxon>Caudoviricetes</taxon>
        <taxon>Jeanschmidtviridae</taxon>
        <taxon>Marchewkavirus</taxon>
        <taxon>Marchewkavirus marchewka</taxon>
    </lineage>
</organism>
<name>A0A9E7SQW7_9CAUD</name>
<gene>
    <name evidence="2" type="ORF">MARCHEWKA_02910</name>
</gene>
<sequence>MTYPRYSNGHVDTGAPLRATSRQKRCPKCNSTDYVETVSREKCRSCGLECDYWGAGANDVYQDYLEAKWAREEQEREAEFQREIDEEERQRYLSSLPGDDGDGW</sequence>
<proteinExistence type="predicted"/>
<evidence type="ECO:0000256" key="1">
    <source>
        <dbReference type="SAM" id="MobiDB-lite"/>
    </source>
</evidence>
<feature type="region of interest" description="Disordered" evidence="1">
    <location>
        <begin position="79"/>
        <end position="104"/>
    </location>
</feature>
<accession>A0A9E7SQW7</accession>
<evidence type="ECO:0000313" key="2">
    <source>
        <dbReference type="EMBL" id="UTC28803.1"/>
    </source>
</evidence>
<reference evidence="2" key="1">
    <citation type="submission" date="2022-04" db="EMBL/GenBank/DDBJ databases">
        <authorList>
            <person name="Friedrich I."/>
            <person name="Schneider D."/>
            <person name="Poehlein A."/>
            <person name="Hertel R."/>
            <person name="Daniel R."/>
        </authorList>
    </citation>
    <scope>NUCLEOTIDE SEQUENCE</scope>
</reference>
<protein>
    <submittedName>
        <fullName evidence="2">Uncharacterized protein</fullName>
    </submittedName>
</protein>